<evidence type="ECO:0000313" key="3">
    <source>
        <dbReference type="Proteomes" id="UP001148614"/>
    </source>
</evidence>
<sequence length="352" mass="40039">MKARLVNIDIFEVLADVQQTNSSRAHGGDSTTARFNTSLHSEHEAPDILARPSEKPYSFKRWLPLILRSRGLAPSDAQVVSFSQSQARLLLRVAEASIPSSSINRIYREDLDEEIVPAFQSLTFPPEGLFMRFDACSAKDGVQKIPGNSALRSIDEALLLLLTSYRARNALINALDGDATVFELFFTPWNGRMRGEREYRVFCPPFHSVESLRVSAISQYRWYKQWFFHLATDEERKHAVDKIVEGVEEIRKQIAAEVDPEDQMDALMMQQGLTFDVCYDEELGTVQLIELNVFGVRSACGSCLFQWIRDRKTLEGCGEPGDVEFRVTYQEITDPQPPPEEEEDEDADEDDF</sequence>
<dbReference type="AlphaFoldDB" id="A0A9W8NKS6"/>
<dbReference type="Proteomes" id="UP001148614">
    <property type="component" value="Unassembled WGS sequence"/>
</dbReference>
<evidence type="ECO:0000313" key="2">
    <source>
        <dbReference type="EMBL" id="KAJ3578322.1"/>
    </source>
</evidence>
<evidence type="ECO:0000256" key="1">
    <source>
        <dbReference type="SAM" id="MobiDB-lite"/>
    </source>
</evidence>
<reference evidence="2" key="1">
    <citation type="submission" date="2022-07" db="EMBL/GenBank/DDBJ databases">
        <title>Genome Sequence of Xylaria arbuscula.</title>
        <authorList>
            <person name="Buettner E."/>
        </authorList>
    </citation>
    <scope>NUCLEOTIDE SEQUENCE</scope>
    <source>
        <strain evidence="2">VT107</strain>
    </source>
</reference>
<gene>
    <name evidence="2" type="ORF">NPX13_g2241</name>
</gene>
<feature type="region of interest" description="Disordered" evidence="1">
    <location>
        <begin position="329"/>
        <end position="352"/>
    </location>
</feature>
<keyword evidence="3" id="KW-1185">Reference proteome</keyword>
<proteinExistence type="predicted"/>
<accession>A0A9W8NKS6</accession>
<organism evidence="2 3">
    <name type="scientific">Xylaria arbuscula</name>
    <dbReference type="NCBI Taxonomy" id="114810"/>
    <lineage>
        <taxon>Eukaryota</taxon>
        <taxon>Fungi</taxon>
        <taxon>Dikarya</taxon>
        <taxon>Ascomycota</taxon>
        <taxon>Pezizomycotina</taxon>
        <taxon>Sordariomycetes</taxon>
        <taxon>Xylariomycetidae</taxon>
        <taxon>Xylariales</taxon>
        <taxon>Xylariaceae</taxon>
        <taxon>Xylaria</taxon>
    </lineage>
</organism>
<protein>
    <recommendedName>
        <fullName evidence="4">Cell division cycle protein 123</fullName>
    </recommendedName>
</protein>
<name>A0A9W8NKS6_9PEZI</name>
<comment type="caution">
    <text evidence="2">The sequence shown here is derived from an EMBL/GenBank/DDBJ whole genome shotgun (WGS) entry which is preliminary data.</text>
</comment>
<feature type="compositionally biased region" description="Acidic residues" evidence="1">
    <location>
        <begin position="339"/>
        <end position="352"/>
    </location>
</feature>
<dbReference type="VEuPathDB" id="FungiDB:F4678DRAFT_469810"/>
<dbReference type="EMBL" id="JANPWZ010000231">
    <property type="protein sequence ID" value="KAJ3578322.1"/>
    <property type="molecule type" value="Genomic_DNA"/>
</dbReference>
<evidence type="ECO:0008006" key="4">
    <source>
        <dbReference type="Google" id="ProtNLM"/>
    </source>
</evidence>